<dbReference type="EMBL" id="QRYW01000006">
    <property type="protein sequence ID" value="RGV29263.1"/>
    <property type="molecule type" value="Genomic_DNA"/>
</dbReference>
<name>A0A412WPS9_9BACT</name>
<comment type="caution">
    <text evidence="1">The sequence shown here is derived from an EMBL/GenBank/DDBJ whole genome shotgun (WGS) entry which is preliminary data.</text>
</comment>
<dbReference type="RefSeq" id="WP_118107432.1">
    <property type="nucleotide sequence ID" value="NZ_QRYW01000006.1"/>
</dbReference>
<dbReference type="Proteomes" id="UP000283426">
    <property type="component" value="Unassembled WGS sequence"/>
</dbReference>
<evidence type="ECO:0000313" key="2">
    <source>
        <dbReference type="Proteomes" id="UP000283426"/>
    </source>
</evidence>
<reference evidence="1 2" key="1">
    <citation type="submission" date="2018-08" db="EMBL/GenBank/DDBJ databases">
        <title>A genome reference for cultivated species of the human gut microbiota.</title>
        <authorList>
            <person name="Zou Y."/>
            <person name="Xue W."/>
            <person name="Luo G."/>
        </authorList>
    </citation>
    <scope>NUCLEOTIDE SEQUENCE [LARGE SCALE GENOMIC DNA]</scope>
    <source>
        <strain evidence="1 2">AF14-6AC</strain>
    </source>
</reference>
<sequence>MCAGINSSAKAKIGSWITLAEWKYSKEKQRYIPFSVVTKQVDGIEIKEDVYYTLQDGKFKESEQQ</sequence>
<organism evidence="1 2">
    <name type="scientific">Odoribacter splanchnicus</name>
    <dbReference type="NCBI Taxonomy" id="28118"/>
    <lineage>
        <taxon>Bacteria</taxon>
        <taxon>Pseudomonadati</taxon>
        <taxon>Bacteroidota</taxon>
        <taxon>Bacteroidia</taxon>
        <taxon>Bacteroidales</taxon>
        <taxon>Odoribacteraceae</taxon>
        <taxon>Odoribacter</taxon>
    </lineage>
</organism>
<gene>
    <name evidence="1" type="ORF">DWW24_04065</name>
</gene>
<accession>A0A412WPS9</accession>
<protein>
    <submittedName>
        <fullName evidence="1">Uncharacterized protein</fullName>
    </submittedName>
</protein>
<dbReference type="AlphaFoldDB" id="A0A412WPS9"/>
<proteinExistence type="predicted"/>
<evidence type="ECO:0000313" key="1">
    <source>
        <dbReference type="EMBL" id="RGV29263.1"/>
    </source>
</evidence>